<sequence>MTGQKNFREILRTRKRRNFVTGICYKNGMIRKAIQSLSYQSRSYNKSLYST</sequence>
<name>A0A975GPK2_9BACT</name>
<organism evidence="1 2">
    <name type="scientific">Desulfonema magnum</name>
    <dbReference type="NCBI Taxonomy" id="45655"/>
    <lineage>
        <taxon>Bacteria</taxon>
        <taxon>Pseudomonadati</taxon>
        <taxon>Thermodesulfobacteriota</taxon>
        <taxon>Desulfobacteria</taxon>
        <taxon>Desulfobacterales</taxon>
        <taxon>Desulfococcaceae</taxon>
        <taxon>Desulfonema</taxon>
    </lineage>
</organism>
<dbReference type="EMBL" id="CP061800">
    <property type="protein sequence ID" value="QTA88919.1"/>
    <property type="molecule type" value="Genomic_DNA"/>
</dbReference>
<evidence type="ECO:0000313" key="1">
    <source>
        <dbReference type="EMBL" id="QTA88919.1"/>
    </source>
</evidence>
<protein>
    <submittedName>
        <fullName evidence="1">Uncharacterized protein</fullName>
    </submittedName>
</protein>
<dbReference type="KEGG" id="dmm:dnm_049660"/>
<proteinExistence type="predicted"/>
<reference evidence="1" key="1">
    <citation type="journal article" date="2021" name="Microb. Physiol.">
        <title>Proteogenomic Insights into the Physiology of Marine, Sulfate-Reducing, Filamentous Desulfonema limicola and Desulfonema magnum.</title>
        <authorList>
            <person name="Schnaars V."/>
            <person name="Wohlbrand L."/>
            <person name="Scheve S."/>
            <person name="Hinrichs C."/>
            <person name="Reinhardt R."/>
            <person name="Rabus R."/>
        </authorList>
    </citation>
    <scope>NUCLEOTIDE SEQUENCE</scope>
    <source>
        <strain evidence="1">4be13</strain>
    </source>
</reference>
<keyword evidence="2" id="KW-1185">Reference proteome</keyword>
<accession>A0A975GPK2</accession>
<dbReference type="Proteomes" id="UP000663722">
    <property type="component" value="Chromosome"/>
</dbReference>
<evidence type="ECO:0000313" key="2">
    <source>
        <dbReference type="Proteomes" id="UP000663722"/>
    </source>
</evidence>
<dbReference type="AlphaFoldDB" id="A0A975GPK2"/>
<gene>
    <name evidence="1" type="ORF">dnm_049660</name>
</gene>